<gene>
    <name evidence="2" type="ORF">INT45_013090</name>
</gene>
<organism evidence="2 3">
    <name type="scientific">Circinella minor</name>
    <dbReference type="NCBI Taxonomy" id="1195481"/>
    <lineage>
        <taxon>Eukaryota</taxon>
        <taxon>Fungi</taxon>
        <taxon>Fungi incertae sedis</taxon>
        <taxon>Mucoromycota</taxon>
        <taxon>Mucoromycotina</taxon>
        <taxon>Mucoromycetes</taxon>
        <taxon>Mucorales</taxon>
        <taxon>Lichtheimiaceae</taxon>
        <taxon>Circinella</taxon>
    </lineage>
</organism>
<name>A0A8H7RGX8_9FUNG</name>
<dbReference type="Proteomes" id="UP000646827">
    <property type="component" value="Unassembled WGS sequence"/>
</dbReference>
<sequence length="91" mass="10349">MDAMAAYMASIQQQQPPNPAPEMDKQCVSDVIKNIHSRHALFADGDGYNYDETFHSRHNKEVTTVISSYCKVGFLVDRSGSDWHHFESDPF</sequence>
<proteinExistence type="predicted"/>
<dbReference type="EMBL" id="JAEPRB010000880">
    <property type="protein sequence ID" value="KAG2210799.1"/>
    <property type="molecule type" value="Genomic_DNA"/>
</dbReference>
<dbReference type="OrthoDB" id="2299690at2759"/>
<evidence type="ECO:0000256" key="1">
    <source>
        <dbReference type="SAM" id="MobiDB-lite"/>
    </source>
</evidence>
<dbReference type="AlphaFoldDB" id="A0A8H7RGX8"/>
<feature type="region of interest" description="Disordered" evidence="1">
    <location>
        <begin position="1"/>
        <end position="24"/>
    </location>
</feature>
<protein>
    <submittedName>
        <fullName evidence="2">Uncharacterized protein</fullName>
    </submittedName>
</protein>
<evidence type="ECO:0000313" key="3">
    <source>
        <dbReference type="Proteomes" id="UP000646827"/>
    </source>
</evidence>
<evidence type="ECO:0000313" key="2">
    <source>
        <dbReference type="EMBL" id="KAG2210799.1"/>
    </source>
</evidence>
<reference evidence="2 3" key="1">
    <citation type="submission" date="2020-12" db="EMBL/GenBank/DDBJ databases">
        <title>Metabolic potential, ecology and presence of endohyphal bacteria is reflected in genomic diversity of Mucoromycotina.</title>
        <authorList>
            <person name="Muszewska A."/>
            <person name="Okrasinska A."/>
            <person name="Steczkiewicz K."/>
            <person name="Drgas O."/>
            <person name="Orlowska M."/>
            <person name="Perlinska-Lenart U."/>
            <person name="Aleksandrzak-Piekarczyk T."/>
            <person name="Szatraj K."/>
            <person name="Zielenkiewicz U."/>
            <person name="Pilsyk S."/>
            <person name="Malc E."/>
            <person name="Mieczkowski P."/>
            <person name="Kruszewska J.S."/>
            <person name="Biernat P."/>
            <person name="Pawlowska J."/>
        </authorList>
    </citation>
    <scope>NUCLEOTIDE SEQUENCE [LARGE SCALE GENOMIC DNA]</scope>
    <source>
        <strain evidence="2 3">CBS 142.35</strain>
    </source>
</reference>
<keyword evidence="3" id="KW-1185">Reference proteome</keyword>
<accession>A0A8H7RGX8</accession>
<comment type="caution">
    <text evidence="2">The sequence shown here is derived from an EMBL/GenBank/DDBJ whole genome shotgun (WGS) entry which is preliminary data.</text>
</comment>